<dbReference type="EMBL" id="QYUO01000002">
    <property type="protein sequence ID" value="RJF95885.1"/>
    <property type="molecule type" value="Genomic_DNA"/>
</dbReference>
<protein>
    <recommendedName>
        <fullName evidence="3">Transposase</fullName>
    </recommendedName>
</protein>
<dbReference type="OrthoDB" id="9810995at2"/>
<comment type="caution">
    <text evidence="1">The sequence shown here is derived from an EMBL/GenBank/DDBJ whole genome shotgun (WGS) entry which is preliminary data.</text>
</comment>
<evidence type="ECO:0000313" key="2">
    <source>
        <dbReference type="Proteomes" id="UP000265955"/>
    </source>
</evidence>
<reference evidence="2" key="1">
    <citation type="submission" date="2018-09" db="EMBL/GenBank/DDBJ databases">
        <authorList>
            <person name="Zhu H."/>
        </authorList>
    </citation>
    <scope>NUCLEOTIDE SEQUENCE [LARGE SCALE GENOMIC DNA]</scope>
    <source>
        <strain evidence="2">K1R23-30</strain>
    </source>
</reference>
<evidence type="ECO:0008006" key="3">
    <source>
        <dbReference type="Google" id="ProtNLM"/>
    </source>
</evidence>
<proteinExistence type="predicted"/>
<sequence length="60" mass="6493">MKKIPKEAYTTGFNELVVKRVTDGESITAAAKELGLGNRRCATGSTLQKEASSKVPVPKW</sequence>
<gene>
    <name evidence="1" type="ORF">D3871_21225</name>
</gene>
<evidence type="ECO:0000313" key="1">
    <source>
        <dbReference type="EMBL" id="RJF95885.1"/>
    </source>
</evidence>
<organism evidence="1 2">
    <name type="scientific">Noviherbaspirillum saxi</name>
    <dbReference type="NCBI Taxonomy" id="2320863"/>
    <lineage>
        <taxon>Bacteria</taxon>
        <taxon>Pseudomonadati</taxon>
        <taxon>Pseudomonadota</taxon>
        <taxon>Betaproteobacteria</taxon>
        <taxon>Burkholderiales</taxon>
        <taxon>Oxalobacteraceae</taxon>
        <taxon>Noviherbaspirillum</taxon>
    </lineage>
</organism>
<dbReference type="Proteomes" id="UP000265955">
    <property type="component" value="Unassembled WGS sequence"/>
</dbReference>
<name>A0A3A3FN41_9BURK</name>
<accession>A0A3A3FN41</accession>
<dbReference type="AlphaFoldDB" id="A0A3A3FN41"/>
<dbReference type="RefSeq" id="WP_119771032.1">
    <property type="nucleotide sequence ID" value="NZ_QYUO01000002.1"/>
</dbReference>
<keyword evidence="2" id="KW-1185">Reference proteome</keyword>